<feature type="region of interest" description="Disordered" evidence="1">
    <location>
        <begin position="46"/>
        <end position="85"/>
    </location>
</feature>
<evidence type="ECO:0000256" key="1">
    <source>
        <dbReference type="SAM" id="MobiDB-lite"/>
    </source>
</evidence>
<evidence type="ECO:0000313" key="2">
    <source>
        <dbReference type="EMBL" id="KAJ6709174.1"/>
    </source>
</evidence>
<reference evidence="2" key="2">
    <citation type="journal article" date="2023" name="Int. J. Mol. Sci.">
        <title>De Novo Assembly and Annotation of 11 Diverse Shrub Willow (Salix) Genomes Reveals Novel Gene Organization in Sex-Linked Regions.</title>
        <authorList>
            <person name="Hyden B."/>
            <person name="Feng K."/>
            <person name="Yates T.B."/>
            <person name="Jawdy S."/>
            <person name="Cereghino C."/>
            <person name="Smart L.B."/>
            <person name="Muchero W."/>
        </authorList>
    </citation>
    <scope>NUCLEOTIDE SEQUENCE</scope>
    <source>
        <tissue evidence="2">Shoot tip</tissue>
    </source>
</reference>
<evidence type="ECO:0000313" key="3">
    <source>
        <dbReference type="Proteomes" id="UP001151752"/>
    </source>
</evidence>
<dbReference type="Proteomes" id="UP001151752">
    <property type="component" value="Chromosome 2"/>
</dbReference>
<sequence length="470" mass="51451">MVEATDSKHAVQVVTRRRTRFGAQVTVESADEITEVNKEHNKAVQLEESLNAQDRNDSRQKSFAAQKGQVESEGSDAKTETIKQSRSADLKFVNKVEDSGQFSGEIEKAPLEIGEAVGMVGSLKRKRSPTLENGSSSVGECLAGKPSRELTQRACRGNLEGVDTKTNLQETPSPTSTSLVLSAFASQETPENASQPIVLNEEADNVAGDMEKHAVDAILEMNTDKQNFRLMLLICFPRANRFSSANQSDFPGLENGLERKELGKDMHVESVDVNDCSTKVVDKTYHHPAAGEKMVSFITETNLQEDGDILLPQAAEENQNFFSEVNSGNVFLVSRGTCTHELLHGEETCLSAPEKDTDEGENGSAAIVPIQFTGIGKQRLPFYACDFSEGRKIQHHDEKSTANINSSCKDEKHVLEEENEAAADALPQSSLQDRKEVTFATTTDICVVETTGENEVTTHSHNGKSINWSE</sequence>
<protein>
    <submittedName>
        <fullName evidence="2">Uncharacterized protein</fullName>
    </submittedName>
</protein>
<keyword evidence="3" id="KW-1185">Reference proteome</keyword>
<reference evidence="2" key="1">
    <citation type="submission" date="2022-11" db="EMBL/GenBank/DDBJ databases">
        <authorList>
            <person name="Hyden B.L."/>
            <person name="Feng K."/>
            <person name="Yates T."/>
            <person name="Jawdy S."/>
            <person name="Smart L.B."/>
            <person name="Muchero W."/>
        </authorList>
    </citation>
    <scope>NUCLEOTIDE SEQUENCE</scope>
    <source>
        <tissue evidence="2">Shoot tip</tissue>
    </source>
</reference>
<feature type="compositionally biased region" description="Basic and acidic residues" evidence="1">
    <location>
        <begin position="75"/>
        <end position="85"/>
    </location>
</feature>
<gene>
    <name evidence="2" type="ORF">OIU74_010304</name>
</gene>
<comment type="caution">
    <text evidence="2">The sequence shown here is derived from an EMBL/GenBank/DDBJ whole genome shotgun (WGS) entry which is preliminary data.</text>
</comment>
<name>A0A9Q0TC93_9ROSI</name>
<dbReference type="EMBL" id="JAPFFM010000015">
    <property type="protein sequence ID" value="KAJ6709174.1"/>
    <property type="molecule type" value="Genomic_DNA"/>
</dbReference>
<organism evidence="2 3">
    <name type="scientific">Salix koriyanagi</name>
    <dbReference type="NCBI Taxonomy" id="2511006"/>
    <lineage>
        <taxon>Eukaryota</taxon>
        <taxon>Viridiplantae</taxon>
        <taxon>Streptophyta</taxon>
        <taxon>Embryophyta</taxon>
        <taxon>Tracheophyta</taxon>
        <taxon>Spermatophyta</taxon>
        <taxon>Magnoliopsida</taxon>
        <taxon>eudicotyledons</taxon>
        <taxon>Gunneridae</taxon>
        <taxon>Pentapetalae</taxon>
        <taxon>rosids</taxon>
        <taxon>fabids</taxon>
        <taxon>Malpighiales</taxon>
        <taxon>Salicaceae</taxon>
        <taxon>Saliceae</taxon>
        <taxon>Salix</taxon>
    </lineage>
</organism>
<dbReference type="AlphaFoldDB" id="A0A9Q0TC93"/>
<accession>A0A9Q0TC93</accession>
<proteinExistence type="predicted"/>